<keyword evidence="1" id="KW-0812">Transmembrane</keyword>
<keyword evidence="1" id="KW-0472">Membrane</keyword>
<dbReference type="EMBL" id="RAXZ01000001">
    <property type="protein sequence ID" value="RKG55626.1"/>
    <property type="molecule type" value="Genomic_DNA"/>
</dbReference>
<comment type="caution">
    <text evidence="2">The sequence shown here is derived from an EMBL/GenBank/DDBJ whole genome shotgun (WGS) entry which is preliminary data.</text>
</comment>
<protein>
    <submittedName>
        <fullName evidence="2">Uncharacterized protein</fullName>
    </submittedName>
</protein>
<feature type="transmembrane region" description="Helical" evidence="1">
    <location>
        <begin position="131"/>
        <end position="150"/>
    </location>
</feature>
<feature type="transmembrane region" description="Helical" evidence="1">
    <location>
        <begin position="21"/>
        <end position="46"/>
    </location>
</feature>
<dbReference type="AlphaFoldDB" id="A0A3A8GCA6"/>
<dbReference type="RefSeq" id="WP_120366496.1">
    <property type="nucleotide sequence ID" value="NZ_RAXZ01000001.1"/>
</dbReference>
<gene>
    <name evidence="2" type="ORF">D7V64_00510</name>
</gene>
<name>A0A3A8GCA6_9GAMM</name>
<organism evidence="2 3">
    <name type="scientific">Acinetobacter cumulans</name>
    <dbReference type="NCBI Taxonomy" id="2136182"/>
    <lineage>
        <taxon>Bacteria</taxon>
        <taxon>Pseudomonadati</taxon>
        <taxon>Pseudomonadota</taxon>
        <taxon>Gammaproteobacteria</taxon>
        <taxon>Moraxellales</taxon>
        <taxon>Moraxellaceae</taxon>
        <taxon>Acinetobacter</taxon>
    </lineage>
</organism>
<evidence type="ECO:0000313" key="3">
    <source>
        <dbReference type="Proteomes" id="UP000281084"/>
    </source>
</evidence>
<feature type="transmembrane region" description="Helical" evidence="1">
    <location>
        <begin position="162"/>
        <end position="187"/>
    </location>
</feature>
<sequence>MKYSNQQALAEEIQASVNKALFGTVHFGKLYASLMVMMSLIVAMFIPHEGLFATSQSTGMTNYHRWLYDVYVISSCIIGVVIFLRLQHKKHDVKFRRLWHCATKISAEERFREYQYAQSQSKVTILYSSKILFYAVLFGFTVGVIAMYVWMTPFAGTYKSSFWILAWWPINALIIWALYCCQSYLFLRLFSTEDMHKHFLKLKREAQRQAKKSMLQKDSSQEQV</sequence>
<dbReference type="Proteomes" id="UP000281084">
    <property type="component" value="Unassembled WGS sequence"/>
</dbReference>
<evidence type="ECO:0000313" key="2">
    <source>
        <dbReference type="EMBL" id="RKG55626.1"/>
    </source>
</evidence>
<proteinExistence type="predicted"/>
<reference evidence="2 3" key="1">
    <citation type="submission" date="2018-09" db="EMBL/GenBank/DDBJ databases">
        <title>The draft genome of Acinetobacter spp. strains.</title>
        <authorList>
            <person name="Qin J."/>
            <person name="Feng Y."/>
            <person name="Zong Z."/>
        </authorList>
    </citation>
    <scope>NUCLEOTIDE SEQUENCE [LARGE SCALE GENOMIC DNA]</scope>
    <source>
        <strain evidence="2 3">WCHAc060002</strain>
    </source>
</reference>
<evidence type="ECO:0000256" key="1">
    <source>
        <dbReference type="SAM" id="Phobius"/>
    </source>
</evidence>
<keyword evidence="1" id="KW-1133">Transmembrane helix</keyword>
<accession>A0A3A8GCA6</accession>
<feature type="transmembrane region" description="Helical" evidence="1">
    <location>
        <begin position="66"/>
        <end position="86"/>
    </location>
</feature>